<keyword evidence="1" id="KW-0808">Transferase</keyword>
<evidence type="ECO:0000256" key="1">
    <source>
        <dbReference type="ARBA" id="ARBA00022679"/>
    </source>
</evidence>
<sequence length="720" mass="81103">MPTDLDPSIPLERLLFEAAAGFSTHEERRRFLDHTTAGDPDLRARLETLLAVQEEADSFFEFRPHEGATRAESLEATDLDIGVGRYRLIERLGEGGCGVVYRAEQLEPVNREVAIKILRVGLESPEGRARLRAESQALASLAHPHIARILDADSFPDGRPYLVMECVHGTALTEFCRLHHLPLQSRLELFVKICRALQHAHQRGVVHRDLKPSNLLVELHDSVAVPRVIDFGLALELDSRPSDGRDLFLGTPSYMSPEQASESPLHDTRSDLFSLGVILSELIAGPPRHLPESLGNQDIKTIRLAIQQARAWLPSKTLAHLTPEQRADWANLLGLKESTLIAACHHELDWLVAKATQHDPSLRYESASDLASDVQRWLDHEPVRARPHSQRYRWRKLIRKHRVGFSAGALALAGLIAGLGVATVLFFREKSARSLAERALASEAQLRQRAEIRSRVAEAAVRVHYHDWTEASRWLSGIPVEQTPPSLEAVHTNRAVAEWHLRAGRQQQADERFLAMAVALARVDPTDTETVSMDLLPGATAVCRSGDLQRYDWFRHITLQRFADTHQPVVAEQVLKGSLLRPANSDLLDRLQPLAMRVQNALENHQSRTWRDPDLRAWSCFALELLRFRMGQDEDARNWAELCLQQPPVNPTCPISARIVLSMIARNQGRNEEFELLLAEAAQEAQGHLDDIRELGGTQSGFWFDWVNVQLLLEEARTHR</sequence>
<evidence type="ECO:0000313" key="7">
    <source>
        <dbReference type="EMBL" id="MBB5350058.1"/>
    </source>
</evidence>
<dbReference type="SUPFAM" id="SSF56112">
    <property type="entry name" value="Protein kinase-like (PK-like)"/>
    <property type="match status" value="1"/>
</dbReference>
<dbReference type="SMART" id="SM00220">
    <property type="entry name" value="S_TKc"/>
    <property type="match status" value="1"/>
</dbReference>
<evidence type="ECO:0000256" key="2">
    <source>
        <dbReference type="ARBA" id="ARBA00022741"/>
    </source>
</evidence>
<evidence type="ECO:0000313" key="8">
    <source>
        <dbReference type="Proteomes" id="UP000557717"/>
    </source>
</evidence>
<keyword evidence="5" id="KW-1133">Transmembrane helix</keyword>
<name>A0A840V5J3_9BACT</name>
<proteinExistence type="predicted"/>
<accession>A0A840V5J3</accession>
<keyword evidence="4" id="KW-0067">ATP-binding</keyword>
<evidence type="ECO:0000256" key="3">
    <source>
        <dbReference type="ARBA" id="ARBA00022777"/>
    </source>
</evidence>
<dbReference type="GO" id="GO:0004674">
    <property type="term" value="F:protein serine/threonine kinase activity"/>
    <property type="evidence" value="ECO:0007669"/>
    <property type="project" value="TreeGrafter"/>
</dbReference>
<dbReference type="InterPro" id="IPR008271">
    <property type="entry name" value="Ser/Thr_kinase_AS"/>
</dbReference>
<dbReference type="PROSITE" id="PS50011">
    <property type="entry name" value="PROTEIN_KINASE_DOM"/>
    <property type="match status" value="1"/>
</dbReference>
<protein>
    <recommendedName>
        <fullName evidence="6">Protein kinase domain-containing protein</fullName>
    </recommendedName>
</protein>
<dbReference type="Gene3D" id="1.10.510.10">
    <property type="entry name" value="Transferase(Phosphotransferase) domain 1"/>
    <property type="match status" value="1"/>
</dbReference>
<keyword evidence="2" id="KW-0547">Nucleotide-binding</keyword>
<evidence type="ECO:0000259" key="6">
    <source>
        <dbReference type="PROSITE" id="PS50011"/>
    </source>
</evidence>
<keyword evidence="5" id="KW-0812">Transmembrane</keyword>
<comment type="caution">
    <text evidence="7">The sequence shown here is derived from an EMBL/GenBank/DDBJ whole genome shotgun (WGS) entry which is preliminary data.</text>
</comment>
<dbReference type="RefSeq" id="WP_184015061.1">
    <property type="nucleotide sequence ID" value="NZ_JACHFD010000001.1"/>
</dbReference>
<dbReference type="InterPro" id="IPR000719">
    <property type="entry name" value="Prot_kinase_dom"/>
</dbReference>
<dbReference type="EMBL" id="JACHFD010000001">
    <property type="protein sequence ID" value="MBB5350058.1"/>
    <property type="molecule type" value="Genomic_DNA"/>
</dbReference>
<dbReference type="Gene3D" id="3.30.200.20">
    <property type="entry name" value="Phosphorylase Kinase, domain 1"/>
    <property type="match status" value="1"/>
</dbReference>
<dbReference type="Pfam" id="PF00069">
    <property type="entry name" value="Pkinase"/>
    <property type="match status" value="1"/>
</dbReference>
<dbReference type="InterPro" id="IPR011009">
    <property type="entry name" value="Kinase-like_dom_sf"/>
</dbReference>
<reference evidence="7 8" key="1">
    <citation type="submission" date="2020-08" db="EMBL/GenBank/DDBJ databases">
        <title>Genomic Encyclopedia of Type Strains, Phase IV (KMG-IV): sequencing the most valuable type-strain genomes for metagenomic binning, comparative biology and taxonomic classification.</title>
        <authorList>
            <person name="Goeker M."/>
        </authorList>
    </citation>
    <scope>NUCLEOTIDE SEQUENCE [LARGE SCALE GENOMIC DNA]</scope>
    <source>
        <strain evidence="7 8">YC6886</strain>
    </source>
</reference>
<dbReference type="PANTHER" id="PTHR43289">
    <property type="entry name" value="MITOGEN-ACTIVATED PROTEIN KINASE KINASE KINASE 20-RELATED"/>
    <property type="match status" value="1"/>
</dbReference>
<dbReference type="CDD" id="cd14014">
    <property type="entry name" value="STKc_PknB_like"/>
    <property type="match status" value="1"/>
</dbReference>
<dbReference type="GO" id="GO:0005524">
    <property type="term" value="F:ATP binding"/>
    <property type="evidence" value="ECO:0007669"/>
    <property type="project" value="UniProtKB-KW"/>
</dbReference>
<keyword evidence="3" id="KW-0418">Kinase</keyword>
<keyword evidence="5" id="KW-0472">Membrane</keyword>
<feature type="domain" description="Protein kinase" evidence="6">
    <location>
        <begin position="86"/>
        <end position="378"/>
    </location>
</feature>
<organism evidence="7 8">
    <name type="scientific">Haloferula luteola</name>
    <dbReference type="NCBI Taxonomy" id="595692"/>
    <lineage>
        <taxon>Bacteria</taxon>
        <taxon>Pseudomonadati</taxon>
        <taxon>Verrucomicrobiota</taxon>
        <taxon>Verrucomicrobiia</taxon>
        <taxon>Verrucomicrobiales</taxon>
        <taxon>Verrucomicrobiaceae</taxon>
        <taxon>Haloferula</taxon>
    </lineage>
</organism>
<evidence type="ECO:0000256" key="4">
    <source>
        <dbReference type="ARBA" id="ARBA00022840"/>
    </source>
</evidence>
<keyword evidence="8" id="KW-1185">Reference proteome</keyword>
<gene>
    <name evidence="7" type="ORF">HNR46_000279</name>
</gene>
<dbReference type="AlphaFoldDB" id="A0A840V5J3"/>
<dbReference type="Proteomes" id="UP000557717">
    <property type="component" value="Unassembled WGS sequence"/>
</dbReference>
<feature type="transmembrane region" description="Helical" evidence="5">
    <location>
        <begin position="403"/>
        <end position="427"/>
    </location>
</feature>
<evidence type="ECO:0000256" key="5">
    <source>
        <dbReference type="SAM" id="Phobius"/>
    </source>
</evidence>
<dbReference type="PANTHER" id="PTHR43289:SF6">
    <property type="entry name" value="SERINE_THREONINE-PROTEIN KINASE NEKL-3"/>
    <property type="match status" value="1"/>
</dbReference>
<dbReference type="PROSITE" id="PS00108">
    <property type="entry name" value="PROTEIN_KINASE_ST"/>
    <property type="match status" value="1"/>
</dbReference>